<dbReference type="InterPro" id="IPR041698">
    <property type="entry name" value="Methyltransf_25"/>
</dbReference>
<evidence type="ECO:0000256" key="3">
    <source>
        <dbReference type="ARBA" id="ARBA00022691"/>
    </source>
</evidence>
<organism evidence="5 6">
    <name type="scientific">Mycetocola zhujimingii</name>
    <dbReference type="NCBI Taxonomy" id="2079792"/>
    <lineage>
        <taxon>Bacteria</taxon>
        <taxon>Bacillati</taxon>
        <taxon>Actinomycetota</taxon>
        <taxon>Actinomycetes</taxon>
        <taxon>Micrococcales</taxon>
        <taxon>Microbacteriaceae</taxon>
        <taxon>Mycetocola</taxon>
    </lineage>
</organism>
<dbReference type="Proteomes" id="UP000244962">
    <property type="component" value="Unassembled WGS sequence"/>
</dbReference>
<keyword evidence="6" id="KW-1185">Reference proteome</keyword>
<protein>
    <submittedName>
        <fullName evidence="5">Methyltransferase</fullName>
    </submittedName>
</protein>
<dbReference type="Pfam" id="PF13649">
    <property type="entry name" value="Methyltransf_25"/>
    <property type="match status" value="1"/>
</dbReference>
<reference evidence="6" key="1">
    <citation type="submission" date="2018-04" db="EMBL/GenBank/DDBJ databases">
        <authorList>
            <person name="Liu S."/>
            <person name="Wang Z."/>
            <person name="Li J."/>
        </authorList>
    </citation>
    <scope>NUCLEOTIDE SEQUENCE [LARGE SCALE GENOMIC DNA]</scope>
    <source>
        <strain evidence="6">622</strain>
    </source>
</reference>
<feature type="domain" description="Methyltransferase" evidence="4">
    <location>
        <begin position="48"/>
        <end position="139"/>
    </location>
</feature>
<evidence type="ECO:0000313" key="5">
    <source>
        <dbReference type="EMBL" id="PWC08582.1"/>
    </source>
</evidence>
<dbReference type="NCBIfam" id="NF004851">
    <property type="entry name" value="PRK06202.1"/>
    <property type="match status" value="1"/>
</dbReference>
<dbReference type="Gene3D" id="3.40.50.150">
    <property type="entry name" value="Vaccinia Virus protein VP39"/>
    <property type="match status" value="1"/>
</dbReference>
<evidence type="ECO:0000259" key="4">
    <source>
        <dbReference type="Pfam" id="PF13649"/>
    </source>
</evidence>
<gene>
    <name evidence="5" type="ORF">DF223_00155</name>
</gene>
<name>A0A2U1TI84_9MICO</name>
<evidence type="ECO:0000313" key="6">
    <source>
        <dbReference type="Proteomes" id="UP000244962"/>
    </source>
</evidence>
<dbReference type="EMBL" id="QEFB01000001">
    <property type="protein sequence ID" value="PWC08582.1"/>
    <property type="molecule type" value="Genomic_DNA"/>
</dbReference>
<dbReference type="PANTHER" id="PTHR43464:SF19">
    <property type="entry name" value="UBIQUINONE BIOSYNTHESIS O-METHYLTRANSFERASE, MITOCHONDRIAL"/>
    <property type="match status" value="1"/>
</dbReference>
<dbReference type="AlphaFoldDB" id="A0A2U1TI84"/>
<proteinExistence type="predicted"/>
<evidence type="ECO:0000256" key="1">
    <source>
        <dbReference type="ARBA" id="ARBA00022603"/>
    </source>
</evidence>
<evidence type="ECO:0000256" key="2">
    <source>
        <dbReference type="ARBA" id="ARBA00022679"/>
    </source>
</evidence>
<keyword evidence="2 5" id="KW-0808">Transferase</keyword>
<dbReference type="SUPFAM" id="SSF53335">
    <property type="entry name" value="S-adenosyl-L-methionine-dependent methyltransferases"/>
    <property type="match status" value="1"/>
</dbReference>
<comment type="caution">
    <text evidence="5">The sequence shown here is derived from an EMBL/GenBank/DDBJ whole genome shotgun (WGS) entry which is preliminary data.</text>
</comment>
<dbReference type="InterPro" id="IPR029063">
    <property type="entry name" value="SAM-dependent_MTases_sf"/>
</dbReference>
<dbReference type="PANTHER" id="PTHR43464">
    <property type="entry name" value="METHYLTRANSFERASE"/>
    <property type="match status" value="1"/>
</dbReference>
<keyword evidence="1 5" id="KW-0489">Methyltransferase</keyword>
<keyword evidence="3" id="KW-0949">S-adenosyl-L-methionine</keyword>
<sequence length="223" mass="24736">MDDPDCDLPTLLRTYAHFRIVNAVVAGWRLTYLTELRPRFTGTTHTLLDIGTGGGDVVRALARLARRDGIRLDITAIDPDPRAAAYVESLPATDGIRYRRASSADLVTEGAKFDFVISNHVLHHLSARELGAVLADSERLASVLAVHSDIRRTRLGYALYSVITGIFFHRSFVRDDGLISIRRSYLTPELDAVLPARWMARSQPLWRTLAVFEPAATTAAQPN</sequence>
<dbReference type="CDD" id="cd02440">
    <property type="entry name" value="AdoMet_MTases"/>
    <property type="match status" value="1"/>
</dbReference>
<dbReference type="GO" id="GO:0008757">
    <property type="term" value="F:S-adenosylmethionine-dependent methyltransferase activity"/>
    <property type="evidence" value="ECO:0007669"/>
    <property type="project" value="InterPro"/>
</dbReference>
<accession>A0A2U1TI84</accession>
<dbReference type="GO" id="GO:0032259">
    <property type="term" value="P:methylation"/>
    <property type="evidence" value="ECO:0007669"/>
    <property type="project" value="UniProtKB-KW"/>
</dbReference>